<dbReference type="InterPro" id="IPR025979">
    <property type="entry name" value="ChrR-like_cupin_dom"/>
</dbReference>
<dbReference type="RefSeq" id="WP_011421284.1">
    <property type="nucleotide sequence ID" value="NC_007760.1"/>
</dbReference>
<dbReference type="Pfam" id="PF12973">
    <property type="entry name" value="Cupin_7"/>
    <property type="match status" value="1"/>
</dbReference>
<proteinExistence type="predicted"/>
<dbReference type="AlphaFoldDB" id="Q2IK20"/>
<dbReference type="eggNOG" id="COG1917">
    <property type="taxonomic scope" value="Bacteria"/>
</dbReference>
<organism evidence="2 3">
    <name type="scientific">Anaeromyxobacter dehalogenans (strain 2CP-C)</name>
    <dbReference type="NCBI Taxonomy" id="290397"/>
    <lineage>
        <taxon>Bacteria</taxon>
        <taxon>Pseudomonadati</taxon>
        <taxon>Myxococcota</taxon>
        <taxon>Myxococcia</taxon>
        <taxon>Myxococcales</taxon>
        <taxon>Cystobacterineae</taxon>
        <taxon>Anaeromyxobacteraceae</taxon>
        <taxon>Anaeromyxobacter</taxon>
    </lineage>
</organism>
<dbReference type="InterPro" id="IPR014710">
    <property type="entry name" value="RmlC-like_jellyroll"/>
</dbReference>
<dbReference type="HOGENOM" id="CLU_1802047_0_0_7"/>
<dbReference type="EMBL" id="CP000251">
    <property type="protein sequence ID" value="ABC82002.1"/>
    <property type="molecule type" value="Genomic_DNA"/>
</dbReference>
<evidence type="ECO:0000259" key="1">
    <source>
        <dbReference type="Pfam" id="PF12973"/>
    </source>
</evidence>
<gene>
    <name evidence="2" type="ordered locus">Adeh_2232</name>
</gene>
<accession>Q2IK20</accession>
<name>Q2IK20_ANADE</name>
<evidence type="ECO:0000313" key="3">
    <source>
        <dbReference type="Proteomes" id="UP000001935"/>
    </source>
</evidence>
<reference evidence="2 3" key="1">
    <citation type="submission" date="2006-01" db="EMBL/GenBank/DDBJ databases">
        <title>Complete sequence of Anaeromyxobacter dehalogenans 2CP-C.</title>
        <authorList>
            <consortium name="US DOE Joint Genome Institute"/>
            <person name="Copeland A."/>
            <person name="Lucas S."/>
            <person name="Lapidus A."/>
            <person name="Barry K."/>
            <person name="Detter J.C."/>
            <person name="Glavina T."/>
            <person name="Hammon N."/>
            <person name="Israni S."/>
            <person name="Pitluck S."/>
            <person name="Brettin T."/>
            <person name="Bruce D."/>
            <person name="Han C."/>
            <person name="Tapia R."/>
            <person name="Gilna P."/>
            <person name="Kiss H."/>
            <person name="Schmutz J."/>
            <person name="Larimer F."/>
            <person name="Land M."/>
            <person name="Kyrpides N."/>
            <person name="Anderson I."/>
            <person name="Sanford R.A."/>
            <person name="Ritalahti K.M."/>
            <person name="Thomas H.S."/>
            <person name="Kirby J.R."/>
            <person name="Zhulin I.B."/>
            <person name="Loeffler F.E."/>
            <person name="Richardson P."/>
        </authorList>
    </citation>
    <scope>NUCLEOTIDE SEQUENCE [LARGE SCALE GENOMIC DNA]</scope>
    <source>
        <strain evidence="2 3">2CP-C</strain>
    </source>
</reference>
<dbReference type="STRING" id="290397.Adeh_2232"/>
<dbReference type="OrthoDB" id="564955at2"/>
<dbReference type="KEGG" id="ade:Adeh_2232"/>
<protein>
    <submittedName>
        <fullName evidence="2">Anti-sigma factor, ChrR</fullName>
    </submittedName>
</protein>
<dbReference type="InterPro" id="IPR011051">
    <property type="entry name" value="RmlC_Cupin_sf"/>
</dbReference>
<dbReference type="SUPFAM" id="SSF51182">
    <property type="entry name" value="RmlC-like cupins"/>
    <property type="match status" value="1"/>
</dbReference>
<dbReference type="Proteomes" id="UP000001935">
    <property type="component" value="Chromosome"/>
</dbReference>
<sequence length="143" mass="15216">MTHEPNHPDGTDHLPWAEVSPGFSLKLLHGAADGDTRALLLRLEPGTLVPRHRHEGEVHALNLAGHRKLLDTGEIVGPGGYVHEPAGNEDSWMAVGDEPVVVFVTVRGAMETLDPQGGVAERSTTAGIAAFYRGVLARHGAAR</sequence>
<dbReference type="Gene3D" id="2.60.120.10">
    <property type="entry name" value="Jelly Rolls"/>
    <property type="match status" value="1"/>
</dbReference>
<feature type="domain" description="ChrR-like cupin" evidence="1">
    <location>
        <begin position="11"/>
        <end position="105"/>
    </location>
</feature>
<evidence type="ECO:0000313" key="2">
    <source>
        <dbReference type="EMBL" id="ABC82002.1"/>
    </source>
</evidence>